<keyword evidence="1" id="KW-0378">Hydrolase</keyword>
<dbReference type="EMBL" id="DXGK01000132">
    <property type="protein sequence ID" value="HIW70938.1"/>
    <property type="molecule type" value="Genomic_DNA"/>
</dbReference>
<evidence type="ECO:0000256" key="1">
    <source>
        <dbReference type="ARBA" id="ARBA00022801"/>
    </source>
</evidence>
<dbReference type="PANTHER" id="PTHR43283:SF11">
    <property type="entry name" value="BETA-LACTAMASE-RELATED DOMAIN-CONTAINING PROTEIN"/>
    <property type="match status" value="1"/>
</dbReference>
<comment type="caution">
    <text evidence="3">The sequence shown here is derived from an EMBL/GenBank/DDBJ whole genome shotgun (WGS) entry which is preliminary data.</text>
</comment>
<name>A0A9D1QQ37_9LACO</name>
<protein>
    <submittedName>
        <fullName evidence="3">Beta-lactamase family protein</fullName>
    </submittedName>
</protein>
<dbReference type="InterPro" id="IPR050789">
    <property type="entry name" value="Diverse_Enzym_Activities"/>
</dbReference>
<evidence type="ECO:0000259" key="2">
    <source>
        <dbReference type="Pfam" id="PF00144"/>
    </source>
</evidence>
<dbReference type="AlphaFoldDB" id="A0A9D1QQ37"/>
<reference evidence="3" key="1">
    <citation type="journal article" date="2021" name="PeerJ">
        <title>Extensive microbial diversity within the chicken gut microbiome revealed by metagenomics and culture.</title>
        <authorList>
            <person name="Gilroy R."/>
            <person name="Ravi A."/>
            <person name="Getino M."/>
            <person name="Pursley I."/>
            <person name="Horton D.L."/>
            <person name="Alikhan N.F."/>
            <person name="Baker D."/>
            <person name="Gharbi K."/>
            <person name="Hall N."/>
            <person name="Watson M."/>
            <person name="Adriaenssens E.M."/>
            <person name="Foster-Nyarko E."/>
            <person name="Jarju S."/>
            <person name="Secka A."/>
            <person name="Antonio M."/>
            <person name="Oren A."/>
            <person name="Chaudhuri R.R."/>
            <person name="La Ragione R."/>
            <person name="Hildebrand F."/>
            <person name="Pallen M.J."/>
        </authorList>
    </citation>
    <scope>NUCLEOTIDE SEQUENCE</scope>
    <source>
        <strain evidence="3">ChiHejej3B27-2180</strain>
    </source>
</reference>
<accession>A0A9D1QQ37</accession>
<organism evidence="3 4">
    <name type="scientific">Candidatus Limosilactobacillus merdipullorum</name>
    <dbReference type="NCBI Taxonomy" id="2838653"/>
    <lineage>
        <taxon>Bacteria</taxon>
        <taxon>Bacillati</taxon>
        <taxon>Bacillota</taxon>
        <taxon>Bacilli</taxon>
        <taxon>Lactobacillales</taxon>
        <taxon>Lactobacillaceae</taxon>
        <taxon>Limosilactobacillus</taxon>
    </lineage>
</organism>
<evidence type="ECO:0000313" key="3">
    <source>
        <dbReference type="EMBL" id="HIW70938.1"/>
    </source>
</evidence>
<dbReference type="Proteomes" id="UP000886878">
    <property type="component" value="Unassembled WGS sequence"/>
</dbReference>
<dbReference type="GO" id="GO:0016787">
    <property type="term" value="F:hydrolase activity"/>
    <property type="evidence" value="ECO:0007669"/>
    <property type="project" value="UniProtKB-KW"/>
</dbReference>
<dbReference type="SUPFAM" id="SSF56601">
    <property type="entry name" value="beta-lactamase/transpeptidase-like"/>
    <property type="match status" value="1"/>
</dbReference>
<feature type="domain" description="Beta-lactamase-related" evidence="2">
    <location>
        <begin position="9"/>
        <end position="320"/>
    </location>
</feature>
<gene>
    <name evidence="3" type="ORF">H9876_06200</name>
</gene>
<proteinExistence type="predicted"/>
<dbReference type="PANTHER" id="PTHR43283">
    <property type="entry name" value="BETA-LACTAMASE-RELATED"/>
    <property type="match status" value="1"/>
</dbReference>
<dbReference type="InterPro" id="IPR012338">
    <property type="entry name" value="Beta-lactam/transpept-like"/>
</dbReference>
<dbReference type="Gene3D" id="3.40.710.10">
    <property type="entry name" value="DD-peptidase/beta-lactamase superfamily"/>
    <property type="match status" value="1"/>
</dbReference>
<reference evidence="3" key="2">
    <citation type="submission" date="2021-04" db="EMBL/GenBank/DDBJ databases">
        <authorList>
            <person name="Gilroy R."/>
        </authorList>
    </citation>
    <scope>NUCLEOTIDE SEQUENCE</scope>
    <source>
        <strain evidence="3">ChiHejej3B27-2180</strain>
    </source>
</reference>
<dbReference type="Pfam" id="PF00144">
    <property type="entry name" value="Beta-lactamase"/>
    <property type="match status" value="1"/>
</dbReference>
<sequence length="343" mass="38555">MQKYGRTIQLLNDLVDDRIVPGMSWVIFDRDTQLQAVRGLAQWRPEPEVLTDQMQFDLASLTKVVGTVPLMLQLWQEGYFKMDQPVTAFLPELGSSKSTIRNLFTHSSDIGGWIPHRDELNAQQLTAALLKTQEVGPSVGKKIHYADVNFIYLGWIAERILHQPVHRLIEQRVLAPLRMSASTFQPEVNRAVPTSITKSRGLIRGTVHDPKGYVLGAHCGSAGLFSTAADLTHFGRLLIEDNLGGLLTSQTVDQLFTDQTPLSGEHLRSFGWKLHHSRTNDHHLVICHTGYTGTLMILDRVEDQGLILLTNRVHPRPDNQEFIKRRGQLMAAYLAEKNHPALG</sequence>
<evidence type="ECO:0000313" key="4">
    <source>
        <dbReference type="Proteomes" id="UP000886878"/>
    </source>
</evidence>
<dbReference type="InterPro" id="IPR001466">
    <property type="entry name" value="Beta-lactam-related"/>
</dbReference>